<feature type="domain" description="SCP" evidence="2">
    <location>
        <begin position="50"/>
        <end position="154"/>
    </location>
</feature>
<evidence type="ECO:0000256" key="1">
    <source>
        <dbReference type="SAM" id="SignalP"/>
    </source>
</evidence>
<organism evidence="3 4">
    <name type="scientific">Elysia marginata</name>
    <dbReference type="NCBI Taxonomy" id="1093978"/>
    <lineage>
        <taxon>Eukaryota</taxon>
        <taxon>Metazoa</taxon>
        <taxon>Spiralia</taxon>
        <taxon>Lophotrochozoa</taxon>
        <taxon>Mollusca</taxon>
        <taxon>Gastropoda</taxon>
        <taxon>Heterobranchia</taxon>
        <taxon>Euthyneura</taxon>
        <taxon>Panpulmonata</taxon>
        <taxon>Sacoglossa</taxon>
        <taxon>Placobranchoidea</taxon>
        <taxon>Plakobranchidae</taxon>
        <taxon>Elysia</taxon>
    </lineage>
</organism>
<dbReference type="InterPro" id="IPR018244">
    <property type="entry name" value="Allrgn_V5/Tpx1_CS"/>
</dbReference>
<dbReference type="EMBL" id="BMAT01013717">
    <property type="protein sequence ID" value="GFS18823.1"/>
    <property type="molecule type" value="Genomic_DNA"/>
</dbReference>
<dbReference type="Gene3D" id="3.40.33.10">
    <property type="entry name" value="CAP"/>
    <property type="match status" value="2"/>
</dbReference>
<dbReference type="PANTHER" id="PTHR10334">
    <property type="entry name" value="CYSTEINE-RICH SECRETORY PROTEIN-RELATED"/>
    <property type="match status" value="1"/>
</dbReference>
<sequence length="180" mass="20119">MVAIVLALELVLLATTGCSVAFRQDGGKKSPPKKHAKAPRYTRLGGFNQTEATMLLEMHNKFRASQNASNMLIMEWNTDLQKSAQDYADRCDFTHSPASYTANIGGFKVVWHNSYALGCGIRLCKGVKNASPTYSERDSYLVVCHYGPNGNFRYAWPYRKGEPCSECDKKKTPFCIRGMC</sequence>
<dbReference type="InterPro" id="IPR014044">
    <property type="entry name" value="CAP_dom"/>
</dbReference>
<dbReference type="Proteomes" id="UP000762676">
    <property type="component" value="Unassembled WGS sequence"/>
</dbReference>
<keyword evidence="4" id="KW-1185">Reference proteome</keyword>
<comment type="caution">
    <text evidence="3">The sequence shown here is derived from an EMBL/GenBank/DDBJ whole genome shotgun (WGS) entry which is preliminary data.</text>
</comment>
<dbReference type="PROSITE" id="PS01010">
    <property type="entry name" value="CRISP_2"/>
    <property type="match status" value="1"/>
</dbReference>
<feature type="non-terminal residue" evidence="3">
    <location>
        <position position="180"/>
    </location>
</feature>
<protein>
    <submittedName>
        <fullName evidence="3">Cysteine-rich venom protein</fullName>
    </submittedName>
</protein>
<dbReference type="InterPro" id="IPR035940">
    <property type="entry name" value="CAP_sf"/>
</dbReference>
<evidence type="ECO:0000313" key="4">
    <source>
        <dbReference type="Proteomes" id="UP000762676"/>
    </source>
</evidence>
<proteinExistence type="predicted"/>
<dbReference type="GO" id="GO:0005576">
    <property type="term" value="C:extracellular region"/>
    <property type="evidence" value="ECO:0007669"/>
    <property type="project" value="InterPro"/>
</dbReference>
<reference evidence="3 4" key="1">
    <citation type="journal article" date="2021" name="Elife">
        <title>Chloroplast acquisition without the gene transfer in kleptoplastic sea slugs, Plakobranchus ocellatus.</title>
        <authorList>
            <person name="Maeda T."/>
            <person name="Takahashi S."/>
            <person name="Yoshida T."/>
            <person name="Shimamura S."/>
            <person name="Takaki Y."/>
            <person name="Nagai Y."/>
            <person name="Toyoda A."/>
            <person name="Suzuki Y."/>
            <person name="Arimoto A."/>
            <person name="Ishii H."/>
            <person name="Satoh N."/>
            <person name="Nishiyama T."/>
            <person name="Hasebe M."/>
            <person name="Maruyama T."/>
            <person name="Minagawa J."/>
            <person name="Obokata J."/>
            <person name="Shigenobu S."/>
        </authorList>
    </citation>
    <scope>NUCLEOTIDE SEQUENCE [LARGE SCALE GENOMIC DNA]</scope>
</reference>
<dbReference type="AlphaFoldDB" id="A0AAV4JA72"/>
<accession>A0AAV4JA72</accession>
<dbReference type="Pfam" id="PF00188">
    <property type="entry name" value="CAP"/>
    <property type="match status" value="1"/>
</dbReference>
<dbReference type="SMART" id="SM00198">
    <property type="entry name" value="SCP"/>
    <property type="match status" value="1"/>
</dbReference>
<gene>
    <name evidence="3" type="ORF">ElyMa_006857300</name>
</gene>
<keyword evidence="1" id="KW-0732">Signal</keyword>
<feature type="signal peptide" evidence="1">
    <location>
        <begin position="1"/>
        <end position="21"/>
    </location>
</feature>
<dbReference type="InterPro" id="IPR001283">
    <property type="entry name" value="CRISP-related"/>
</dbReference>
<dbReference type="SUPFAM" id="SSF55797">
    <property type="entry name" value="PR-1-like"/>
    <property type="match status" value="1"/>
</dbReference>
<evidence type="ECO:0000313" key="3">
    <source>
        <dbReference type="EMBL" id="GFS18823.1"/>
    </source>
</evidence>
<dbReference type="PRINTS" id="PR00837">
    <property type="entry name" value="V5TPXLIKE"/>
</dbReference>
<feature type="chain" id="PRO_5043763960" evidence="1">
    <location>
        <begin position="22"/>
        <end position="180"/>
    </location>
</feature>
<name>A0AAV4JA72_9GAST</name>
<evidence type="ECO:0000259" key="2">
    <source>
        <dbReference type="SMART" id="SM00198"/>
    </source>
</evidence>